<protein>
    <submittedName>
        <fullName evidence="1">Uncharacterized protein</fullName>
    </submittedName>
</protein>
<gene>
    <name evidence="1" type="ORF">TNIN_380251</name>
</gene>
<name>A0A8X6WZ28_9ARAC</name>
<keyword evidence="2" id="KW-1185">Reference proteome</keyword>
<evidence type="ECO:0000313" key="1">
    <source>
        <dbReference type="EMBL" id="GFY43944.1"/>
    </source>
</evidence>
<dbReference type="Proteomes" id="UP000886998">
    <property type="component" value="Unassembled WGS sequence"/>
</dbReference>
<comment type="caution">
    <text evidence="1">The sequence shown here is derived from an EMBL/GenBank/DDBJ whole genome shotgun (WGS) entry which is preliminary data.</text>
</comment>
<proteinExistence type="predicted"/>
<evidence type="ECO:0000313" key="2">
    <source>
        <dbReference type="Proteomes" id="UP000886998"/>
    </source>
</evidence>
<reference evidence="1" key="1">
    <citation type="submission" date="2020-08" db="EMBL/GenBank/DDBJ databases">
        <title>Multicomponent nature underlies the extraordinary mechanical properties of spider dragline silk.</title>
        <authorList>
            <person name="Kono N."/>
            <person name="Nakamura H."/>
            <person name="Mori M."/>
            <person name="Yoshida Y."/>
            <person name="Ohtoshi R."/>
            <person name="Malay A.D."/>
            <person name="Moran D.A.P."/>
            <person name="Tomita M."/>
            <person name="Numata K."/>
            <person name="Arakawa K."/>
        </authorList>
    </citation>
    <scope>NUCLEOTIDE SEQUENCE</scope>
</reference>
<dbReference type="AlphaFoldDB" id="A0A8X6WZ28"/>
<organism evidence="1 2">
    <name type="scientific">Trichonephila inaurata madagascariensis</name>
    <dbReference type="NCBI Taxonomy" id="2747483"/>
    <lineage>
        <taxon>Eukaryota</taxon>
        <taxon>Metazoa</taxon>
        <taxon>Ecdysozoa</taxon>
        <taxon>Arthropoda</taxon>
        <taxon>Chelicerata</taxon>
        <taxon>Arachnida</taxon>
        <taxon>Araneae</taxon>
        <taxon>Araneomorphae</taxon>
        <taxon>Entelegynae</taxon>
        <taxon>Araneoidea</taxon>
        <taxon>Nephilidae</taxon>
        <taxon>Trichonephila</taxon>
        <taxon>Trichonephila inaurata</taxon>
    </lineage>
</organism>
<accession>A0A8X6WZ28</accession>
<dbReference type="EMBL" id="BMAV01003954">
    <property type="protein sequence ID" value="GFY43944.1"/>
    <property type="molecule type" value="Genomic_DNA"/>
</dbReference>
<sequence length="111" mass="12707">MSGVPREPLHHIQQGRALHFAKILPTNGRGMAFPKSSYRYSLPSGRYETHISIKMSKSSKLRVQYHFREGNEMEKKKATVKELLGRANYHFTGSTPGATILQIIRKKVRIK</sequence>